<proteinExistence type="predicted"/>
<sequence length="1075" mass="115329">MSDQTVRFDNQVVLVTGAGAGIGKAYSLFFASRGASVVVNDLSAEACDKVVKEIQQAGGKAAGAVGSVTDGEGIVKQAVEKFGTVHVLINNAGVLRCESGGLSLPECGVCRASVLFFGLYRGRRRVAEHQCLPSVANIITFPKPPYGGLEYCFRLRSRPSPRGRVTLEQSENLLLRGRRRGDQEVAAFTELESSPGFFDSNHSREVYVASRQTCLSATSRLTSKTHALTLLLSLPGDKSFKKMSDADFDLITAVHLKGAYACTKACWPIFRGQKYGRIINTASAAGLYGNLGQANYAAAKMGLVAFTRTLAKEGVKYNIKANVIAPIAASSMTATIMPPEMLKHLTPDFVAPVVGVLCSSKGPDVTGRLFELGAGFVSEIRWQRAKGKSPNTPYGPFPFLVLILLFPSGAYFKPDETFTPSAVKAKWNQVMDFSRGSEYPVGMEGKDPFALLKESQTVQSNPQSDAEVNFRGKTVIITGAGAGLGRVYALMYARLGANVVVNDVSKENADKVVAEVKALGAQAIAAPFSAEDGEAIVKAAVDAFGTVHVLVANAGILRDKSFQAMTSAEWDAVIAVHLKGTYKCAKAVWPVFQAQKYGRIVTTASGVGLYGNFGQANYSTAKSAIIGLTKTLAIEGARYNIKVNVIAPSAGTAMTKTIWPPEMVEMFKPDYVAPIVGFLTSDDCPVTGTIYEVMAGWAAQVRWERTGGYCFPNDKKLQPEDVLAHWKTITNFTDGRATHPSTAQEAQAQMFENFNNVAAAAAAESSSSGSTEDSSQYIDPEDPETIRKAKQHKFEAVEFSYDDRDVMLYNLGVGAKASELPFVYEGSDDFQALPTFGVVPQFGTSSSLGLDFVPNFDPAKLLHGEQYLKIKAPIPTSATLINKVKLLEVLDKGKAATVTMIVETIDKATGKSIFENQSTVMLRGSGGFNGKKKGIDRGPASAINAPPKRQPDAIVEEKTTEEQAAIYRLSGDRNPLHIDPDFAAMGGFKKPILHGLCSMGIAGKHVLKTFGPYSDIKVRFAGTVVPGETLVTEMWKEGNKVIFTTKVKERNAPALAAAAVTLVDGHDGKSVRAKL</sequence>
<evidence type="ECO:0000313" key="2">
    <source>
        <dbReference type="Proteomes" id="UP001243375"/>
    </source>
</evidence>
<dbReference type="EMBL" id="JASBWU010000012">
    <property type="protein sequence ID" value="KAJ9117591.1"/>
    <property type="molecule type" value="Genomic_DNA"/>
</dbReference>
<name>A0ACC2X1T8_9TREE</name>
<dbReference type="Proteomes" id="UP001243375">
    <property type="component" value="Unassembled WGS sequence"/>
</dbReference>
<organism evidence="1 2">
    <name type="scientific">Naganishia vaughanmartiniae</name>
    <dbReference type="NCBI Taxonomy" id="1424756"/>
    <lineage>
        <taxon>Eukaryota</taxon>
        <taxon>Fungi</taxon>
        <taxon>Dikarya</taxon>
        <taxon>Basidiomycota</taxon>
        <taxon>Agaricomycotina</taxon>
        <taxon>Tremellomycetes</taxon>
        <taxon>Filobasidiales</taxon>
        <taxon>Filobasidiaceae</taxon>
        <taxon>Naganishia</taxon>
    </lineage>
</organism>
<reference evidence="1" key="1">
    <citation type="submission" date="2023-04" db="EMBL/GenBank/DDBJ databases">
        <title>Draft Genome sequencing of Naganishia species isolated from polar environments using Oxford Nanopore Technology.</title>
        <authorList>
            <person name="Leo P."/>
            <person name="Venkateswaran K."/>
        </authorList>
    </citation>
    <scope>NUCLEOTIDE SEQUENCE</scope>
    <source>
        <strain evidence="1">MNA-CCFEE 5425</strain>
    </source>
</reference>
<gene>
    <name evidence="1" type="ORF">QFC22_004441</name>
</gene>
<accession>A0ACC2X1T8</accession>
<comment type="caution">
    <text evidence="1">The sequence shown here is derived from an EMBL/GenBank/DDBJ whole genome shotgun (WGS) entry which is preliminary data.</text>
</comment>
<keyword evidence="2" id="KW-1185">Reference proteome</keyword>
<evidence type="ECO:0000313" key="1">
    <source>
        <dbReference type="EMBL" id="KAJ9117591.1"/>
    </source>
</evidence>
<protein>
    <submittedName>
        <fullName evidence="1">Uncharacterized protein</fullName>
    </submittedName>
</protein>